<dbReference type="PANTHER" id="PTHR23135:SF4">
    <property type="entry name" value="UDP-N-ACETYLMURAMOYL-L-ALANYL-D-GLUTAMATE--2,6-DIAMINOPIMELATE LIGASE MURE HOMOLOG, CHLOROPLASTIC"/>
    <property type="match status" value="1"/>
</dbReference>
<keyword evidence="10 12" id="KW-0131">Cell cycle</keyword>
<feature type="binding site" evidence="12">
    <location>
        <begin position="405"/>
        <end position="408"/>
    </location>
    <ligand>
        <name>meso-2,6-diaminopimelate</name>
        <dbReference type="ChEBI" id="CHEBI:57791"/>
    </ligand>
</feature>
<dbReference type="HAMAP" id="MF_00208">
    <property type="entry name" value="MurE"/>
    <property type="match status" value="1"/>
</dbReference>
<dbReference type="OrthoDB" id="9800958at2"/>
<evidence type="ECO:0000256" key="12">
    <source>
        <dbReference type="HAMAP-Rule" id="MF_00208"/>
    </source>
</evidence>
<keyword evidence="18" id="KW-1185">Reference proteome</keyword>
<evidence type="ECO:0000256" key="9">
    <source>
        <dbReference type="ARBA" id="ARBA00022984"/>
    </source>
</evidence>
<feature type="short sequence motif" description="Meso-diaminopimelate recognition motif" evidence="12">
    <location>
        <begin position="405"/>
        <end position="408"/>
    </location>
</feature>
<dbReference type="InterPro" id="IPR000713">
    <property type="entry name" value="Mur_ligase_N"/>
</dbReference>
<comment type="pathway">
    <text evidence="1 12 13">Cell wall biogenesis; peptidoglycan biosynthesis.</text>
</comment>
<keyword evidence="7 12" id="KW-0067">ATP-binding</keyword>
<comment type="cofactor">
    <cofactor evidence="12">
        <name>Mg(2+)</name>
        <dbReference type="ChEBI" id="CHEBI:18420"/>
    </cofactor>
</comment>
<feature type="binding site" evidence="12">
    <location>
        <position position="188"/>
    </location>
    <ligand>
        <name>UDP-N-acetyl-alpha-D-muramoyl-L-alanyl-D-glutamate</name>
        <dbReference type="ChEBI" id="CHEBI:83900"/>
    </ligand>
</feature>
<proteinExistence type="inferred from homology"/>
<dbReference type="Gene3D" id="3.40.1190.10">
    <property type="entry name" value="Mur-like, catalytic domain"/>
    <property type="match status" value="1"/>
</dbReference>
<dbReference type="NCBIfam" id="NF001124">
    <property type="entry name" value="PRK00139.1-2"/>
    <property type="match status" value="1"/>
</dbReference>
<feature type="binding site" evidence="12">
    <location>
        <position position="180"/>
    </location>
    <ligand>
        <name>UDP-N-acetyl-alpha-D-muramoyl-L-alanyl-D-glutamate</name>
        <dbReference type="ChEBI" id="CHEBI:83900"/>
    </ligand>
</feature>
<dbReference type="EC" id="6.3.2.13" evidence="12"/>
<keyword evidence="11 12" id="KW-0961">Cell wall biogenesis/degradation</keyword>
<dbReference type="RefSeq" id="WP_073269757.1">
    <property type="nucleotide sequence ID" value="NZ_FQTU01000003.1"/>
</dbReference>
<evidence type="ECO:0000256" key="3">
    <source>
        <dbReference type="ARBA" id="ARBA00022490"/>
    </source>
</evidence>
<dbReference type="InterPro" id="IPR018109">
    <property type="entry name" value="Folylpolyglutamate_synth_CS"/>
</dbReference>
<feature type="modified residue" description="N6-carboxylysine" evidence="12">
    <location>
        <position position="220"/>
    </location>
</feature>
<feature type="binding site" evidence="12">
    <location>
        <position position="30"/>
    </location>
    <ligand>
        <name>UDP-N-acetyl-alpha-D-muramoyl-L-alanyl-D-glutamate</name>
        <dbReference type="ChEBI" id="CHEBI:83900"/>
    </ligand>
</feature>
<reference evidence="17 18" key="1">
    <citation type="submission" date="2016-11" db="EMBL/GenBank/DDBJ databases">
        <authorList>
            <person name="Jaros S."/>
            <person name="Januszkiewicz K."/>
            <person name="Wedrychowicz H."/>
        </authorList>
    </citation>
    <scope>NUCLEOTIDE SEQUENCE [LARGE SCALE GENOMIC DNA]</scope>
    <source>
        <strain evidence="17 18">DSM 14828</strain>
    </source>
</reference>
<dbReference type="InterPro" id="IPR005761">
    <property type="entry name" value="UDP-N-AcMur-Glu-dNH2Pim_ligase"/>
</dbReference>
<feature type="binding site" evidence="12">
    <location>
        <position position="457"/>
    </location>
    <ligand>
        <name>meso-2,6-diaminopimelate</name>
        <dbReference type="ChEBI" id="CHEBI:57791"/>
    </ligand>
</feature>
<dbReference type="SUPFAM" id="SSF53623">
    <property type="entry name" value="MurD-like peptide ligases, catalytic domain"/>
    <property type="match status" value="1"/>
</dbReference>
<dbReference type="GO" id="GO:0008765">
    <property type="term" value="F:UDP-N-acetylmuramoylalanyl-D-glutamate-2,6-diaminopimelate ligase activity"/>
    <property type="evidence" value="ECO:0007669"/>
    <property type="project" value="UniProtKB-UniRule"/>
</dbReference>
<dbReference type="SUPFAM" id="SSF63418">
    <property type="entry name" value="MurE/MurF N-terminal domain"/>
    <property type="match status" value="1"/>
</dbReference>
<evidence type="ECO:0000256" key="1">
    <source>
        <dbReference type="ARBA" id="ARBA00004752"/>
    </source>
</evidence>
<evidence type="ECO:0000256" key="13">
    <source>
        <dbReference type="RuleBase" id="RU004135"/>
    </source>
</evidence>
<protein>
    <recommendedName>
        <fullName evidence="12">UDP-N-acetylmuramoyl-L-alanyl-D-glutamate--2,6-diaminopimelate ligase</fullName>
        <ecNumber evidence="12">6.3.2.13</ecNumber>
    </recommendedName>
    <alternativeName>
        <fullName evidence="12">Meso-A2pm-adding enzyme</fullName>
    </alternativeName>
    <alternativeName>
        <fullName evidence="12">Meso-diaminopimelate-adding enzyme</fullName>
    </alternativeName>
    <alternativeName>
        <fullName evidence="12">UDP-MurNAc-L-Ala-D-Glu:meso-diaminopimelate ligase</fullName>
    </alternativeName>
    <alternativeName>
        <fullName evidence="12">UDP-MurNAc-tripeptide synthetase</fullName>
    </alternativeName>
    <alternativeName>
        <fullName evidence="12">UDP-N-acetylmuramyl-tripeptide synthetase</fullName>
    </alternativeName>
</protein>
<name>A0A1M4UGW7_9FIRM</name>
<feature type="binding site" evidence="12">
    <location>
        <begin position="153"/>
        <end position="154"/>
    </location>
    <ligand>
        <name>UDP-N-acetyl-alpha-D-muramoyl-L-alanyl-D-glutamate</name>
        <dbReference type="ChEBI" id="CHEBI:83900"/>
    </ligand>
</feature>
<feature type="binding site" evidence="12">
    <location>
        <position position="381"/>
    </location>
    <ligand>
        <name>meso-2,6-diaminopimelate</name>
        <dbReference type="ChEBI" id="CHEBI:57791"/>
    </ligand>
</feature>
<comment type="similarity">
    <text evidence="2 12">Belongs to the MurCDEF family. MurE subfamily.</text>
</comment>
<dbReference type="UniPathway" id="UPA00219"/>
<evidence type="ECO:0000256" key="2">
    <source>
        <dbReference type="ARBA" id="ARBA00005898"/>
    </source>
</evidence>
<evidence type="ECO:0000256" key="7">
    <source>
        <dbReference type="ARBA" id="ARBA00022840"/>
    </source>
</evidence>
<gene>
    <name evidence="12" type="primary">murE</name>
    <name evidence="17" type="ORF">SAMN02746064_00766</name>
</gene>
<dbReference type="Pfam" id="PF08245">
    <property type="entry name" value="Mur_ligase_M"/>
    <property type="match status" value="1"/>
</dbReference>
<comment type="function">
    <text evidence="12">Catalyzes the addition of meso-diaminopimelic acid to the nucleotide precursor UDP-N-acetylmuramoyl-L-alanyl-D-glutamate (UMAG) in the biosynthesis of bacterial cell-wall peptidoglycan.</text>
</comment>
<keyword evidence="9 12" id="KW-0573">Peptidoglycan synthesis</keyword>
<dbReference type="GO" id="GO:0051301">
    <property type="term" value="P:cell division"/>
    <property type="evidence" value="ECO:0007669"/>
    <property type="project" value="UniProtKB-KW"/>
</dbReference>
<dbReference type="STRING" id="1120975.SAMN02746064_00766"/>
<dbReference type="Pfam" id="PF02875">
    <property type="entry name" value="Mur_ligase_C"/>
    <property type="match status" value="1"/>
</dbReference>
<evidence type="ECO:0000256" key="8">
    <source>
        <dbReference type="ARBA" id="ARBA00022960"/>
    </source>
</evidence>
<evidence type="ECO:0000259" key="16">
    <source>
        <dbReference type="Pfam" id="PF08245"/>
    </source>
</evidence>
<dbReference type="PROSITE" id="PS01011">
    <property type="entry name" value="FOLYLPOLYGLU_SYNT_1"/>
    <property type="match status" value="1"/>
</dbReference>
<dbReference type="GO" id="GO:0071555">
    <property type="term" value="P:cell wall organization"/>
    <property type="evidence" value="ECO:0007669"/>
    <property type="project" value="UniProtKB-KW"/>
</dbReference>
<keyword evidence="12" id="KW-0460">Magnesium</keyword>
<dbReference type="GO" id="GO:0008360">
    <property type="term" value="P:regulation of cell shape"/>
    <property type="evidence" value="ECO:0007669"/>
    <property type="project" value="UniProtKB-KW"/>
</dbReference>
<evidence type="ECO:0000256" key="4">
    <source>
        <dbReference type="ARBA" id="ARBA00022598"/>
    </source>
</evidence>
<dbReference type="Pfam" id="PF01225">
    <property type="entry name" value="Mur_ligase"/>
    <property type="match status" value="1"/>
</dbReference>
<dbReference type="GO" id="GO:0004326">
    <property type="term" value="F:tetrahydrofolylpolyglutamate synthase activity"/>
    <property type="evidence" value="ECO:0007669"/>
    <property type="project" value="InterPro"/>
</dbReference>
<keyword evidence="8 12" id="KW-0133">Cell shape</keyword>
<feature type="domain" description="Mur ligase C-terminal" evidence="15">
    <location>
        <begin position="332"/>
        <end position="459"/>
    </location>
</feature>
<dbReference type="Gene3D" id="3.90.190.20">
    <property type="entry name" value="Mur ligase, C-terminal domain"/>
    <property type="match status" value="1"/>
</dbReference>
<dbReference type="PANTHER" id="PTHR23135">
    <property type="entry name" value="MUR LIGASE FAMILY MEMBER"/>
    <property type="match status" value="1"/>
</dbReference>
<dbReference type="GO" id="GO:0005737">
    <property type="term" value="C:cytoplasm"/>
    <property type="evidence" value="ECO:0007669"/>
    <property type="project" value="UniProtKB-SubCell"/>
</dbReference>
<dbReference type="InterPro" id="IPR004101">
    <property type="entry name" value="Mur_ligase_C"/>
</dbReference>
<evidence type="ECO:0000256" key="6">
    <source>
        <dbReference type="ARBA" id="ARBA00022741"/>
    </source>
</evidence>
<dbReference type="GO" id="GO:0009252">
    <property type="term" value="P:peptidoglycan biosynthetic process"/>
    <property type="evidence" value="ECO:0007669"/>
    <property type="project" value="UniProtKB-UniRule"/>
</dbReference>
<keyword evidence="5 12" id="KW-0132">Cell division</keyword>
<feature type="binding site" evidence="12">
    <location>
        <begin position="111"/>
        <end position="117"/>
    </location>
    <ligand>
        <name>ATP</name>
        <dbReference type="ChEBI" id="CHEBI:30616"/>
    </ligand>
</feature>
<comment type="PTM">
    <text evidence="12">Carboxylation is probably crucial for Mg(2+) binding and, consequently, for the gamma-phosphate positioning of ATP.</text>
</comment>
<dbReference type="InterPro" id="IPR013221">
    <property type="entry name" value="Mur_ligase_cen"/>
</dbReference>
<organism evidence="17 18">
    <name type="scientific">Alkalibacter saccharofermentans DSM 14828</name>
    <dbReference type="NCBI Taxonomy" id="1120975"/>
    <lineage>
        <taxon>Bacteria</taxon>
        <taxon>Bacillati</taxon>
        <taxon>Bacillota</taxon>
        <taxon>Clostridia</taxon>
        <taxon>Eubacteriales</taxon>
        <taxon>Eubacteriaceae</taxon>
        <taxon>Alkalibacter</taxon>
    </lineage>
</organism>
<evidence type="ECO:0000259" key="15">
    <source>
        <dbReference type="Pfam" id="PF02875"/>
    </source>
</evidence>
<dbReference type="AlphaFoldDB" id="A0A1M4UGW7"/>
<dbReference type="InterPro" id="IPR035911">
    <property type="entry name" value="MurE/MurF_N"/>
</dbReference>
<feature type="domain" description="Mur ligase central" evidence="16">
    <location>
        <begin position="109"/>
        <end position="310"/>
    </location>
</feature>
<dbReference type="GO" id="GO:0005524">
    <property type="term" value="F:ATP binding"/>
    <property type="evidence" value="ECO:0007669"/>
    <property type="project" value="UniProtKB-UniRule"/>
</dbReference>
<evidence type="ECO:0000256" key="5">
    <source>
        <dbReference type="ARBA" id="ARBA00022618"/>
    </source>
</evidence>
<feature type="binding site" evidence="12">
    <location>
        <position position="461"/>
    </location>
    <ligand>
        <name>meso-2,6-diaminopimelate</name>
        <dbReference type="ChEBI" id="CHEBI:57791"/>
    </ligand>
</feature>
<evidence type="ECO:0000313" key="18">
    <source>
        <dbReference type="Proteomes" id="UP000184251"/>
    </source>
</evidence>
<dbReference type="Proteomes" id="UP000184251">
    <property type="component" value="Unassembled WGS sequence"/>
</dbReference>
<dbReference type="GO" id="GO:0000287">
    <property type="term" value="F:magnesium ion binding"/>
    <property type="evidence" value="ECO:0007669"/>
    <property type="project" value="UniProtKB-UniRule"/>
</dbReference>
<dbReference type="InterPro" id="IPR036615">
    <property type="entry name" value="Mur_ligase_C_dom_sf"/>
</dbReference>
<evidence type="ECO:0000313" key="17">
    <source>
        <dbReference type="EMBL" id="SHE55915.1"/>
    </source>
</evidence>
<sequence length="492" mass="54618">MKLSKILEKIDCQLMYGNADKDITGLEFDSRKCKPGDLFIAISGFESDGNNYIDEAISKGAVAVLSEKEPNSKVMNHAYLKVPNARKAMSKAAAVLNGDPSKRLKVIGITGTNGKTSTAYFLRSILEYWGKTTGIIGTLGNYCKGLELESEHTTPESVEIQRLLRAMEEQGAEYVVMEVSSHGLDLYRVEDVCFSGAVFTNLTQDHLDFHKTMESYFNAKKRLFDFEIGYGVVNTDDDYGLRLYKEKKNGKYKVTGYGLKAVADGKISGVSADDKGTTFVIDIDGKRLPCITNQIGGFNVYNLSAAILAARNEGMPEDGILECIKEIKGVPGRLERIDVAREFEVVIDFAHTPDGLENILKVLRNTTKGRLITVFGCGGDRDVTKRSIMGEISGKLSDFSILTSDNPRWENPDRIIDDIEEGIVKTGGSYIRVPDRRKALETALKMAKKDDMVLLAGKGHELWQVVNSEKITFNEREIIKEILKDNESNQDK</sequence>
<comment type="subcellular location">
    <subcellularLocation>
        <location evidence="12 13">Cytoplasm</location>
    </subcellularLocation>
</comment>
<comment type="catalytic activity">
    <reaction evidence="12">
        <text>UDP-N-acetyl-alpha-D-muramoyl-L-alanyl-D-glutamate + meso-2,6-diaminopimelate + ATP = UDP-N-acetyl-alpha-D-muramoyl-L-alanyl-gamma-D-glutamyl-meso-2,6-diaminopimelate + ADP + phosphate + H(+)</text>
        <dbReference type="Rhea" id="RHEA:23676"/>
        <dbReference type="ChEBI" id="CHEBI:15378"/>
        <dbReference type="ChEBI" id="CHEBI:30616"/>
        <dbReference type="ChEBI" id="CHEBI:43474"/>
        <dbReference type="ChEBI" id="CHEBI:57791"/>
        <dbReference type="ChEBI" id="CHEBI:83900"/>
        <dbReference type="ChEBI" id="CHEBI:83905"/>
        <dbReference type="ChEBI" id="CHEBI:456216"/>
        <dbReference type="EC" id="6.3.2.13"/>
    </reaction>
</comment>
<feature type="domain" description="Mur ligase N-terminal catalytic" evidence="14">
    <location>
        <begin position="23"/>
        <end position="87"/>
    </location>
</feature>
<comment type="caution">
    <text evidence="12">Lacks conserved residue(s) required for the propagation of feature annotation.</text>
</comment>
<dbReference type="Gene3D" id="3.40.1390.10">
    <property type="entry name" value="MurE/MurF, N-terminal domain"/>
    <property type="match status" value="1"/>
</dbReference>
<keyword evidence="6 12" id="KW-0547">Nucleotide-binding</keyword>
<keyword evidence="4 12" id="KW-0436">Ligase</keyword>
<dbReference type="InterPro" id="IPR036565">
    <property type="entry name" value="Mur-like_cat_sf"/>
</dbReference>
<dbReference type="NCBIfam" id="NF001126">
    <property type="entry name" value="PRK00139.1-4"/>
    <property type="match status" value="1"/>
</dbReference>
<dbReference type="SUPFAM" id="SSF53244">
    <property type="entry name" value="MurD-like peptide ligases, peptide-binding domain"/>
    <property type="match status" value="1"/>
</dbReference>
<evidence type="ECO:0000259" key="14">
    <source>
        <dbReference type="Pfam" id="PF01225"/>
    </source>
</evidence>
<dbReference type="NCBIfam" id="TIGR01085">
    <property type="entry name" value="murE"/>
    <property type="match status" value="1"/>
</dbReference>
<evidence type="ECO:0000256" key="10">
    <source>
        <dbReference type="ARBA" id="ARBA00023306"/>
    </source>
</evidence>
<keyword evidence="3 12" id="KW-0963">Cytoplasm</keyword>
<accession>A0A1M4UGW7</accession>
<dbReference type="EMBL" id="FQTU01000003">
    <property type="protein sequence ID" value="SHE55915.1"/>
    <property type="molecule type" value="Genomic_DNA"/>
</dbReference>
<evidence type="ECO:0000256" key="11">
    <source>
        <dbReference type="ARBA" id="ARBA00023316"/>
    </source>
</evidence>